<dbReference type="InterPro" id="IPR008937">
    <property type="entry name" value="Ras-like_GEF"/>
</dbReference>
<dbReference type="SMART" id="SM00229">
    <property type="entry name" value="RasGEFN"/>
    <property type="match status" value="1"/>
</dbReference>
<dbReference type="PROSITE" id="PS50212">
    <property type="entry name" value="RASGEF_NTER"/>
    <property type="match status" value="1"/>
</dbReference>
<gene>
    <name evidence="7" type="ORF">CcCBS67573_g05772</name>
</gene>
<dbReference type="PANTHER" id="PTHR23113:SF368">
    <property type="entry name" value="CELL DIVISION CONTROL PROTEIN 25"/>
    <property type="match status" value="1"/>
</dbReference>
<evidence type="ECO:0000256" key="1">
    <source>
        <dbReference type="ARBA" id="ARBA00022658"/>
    </source>
</evidence>
<dbReference type="PROSITE" id="PS50009">
    <property type="entry name" value="RASGEF_CAT"/>
    <property type="match status" value="1"/>
</dbReference>
<dbReference type="GO" id="GO:0007265">
    <property type="term" value="P:Ras protein signal transduction"/>
    <property type="evidence" value="ECO:0007669"/>
    <property type="project" value="TreeGrafter"/>
</dbReference>
<dbReference type="InterPro" id="IPR001895">
    <property type="entry name" value="RASGEF_cat_dom"/>
</dbReference>
<dbReference type="PROSITE" id="PS00720">
    <property type="entry name" value="RASGEF"/>
    <property type="match status" value="1"/>
</dbReference>
<dbReference type="CDD" id="cd06224">
    <property type="entry name" value="REM"/>
    <property type="match status" value="1"/>
</dbReference>
<dbReference type="InterPro" id="IPR023578">
    <property type="entry name" value="Ras_GEF_dom_sf"/>
</dbReference>
<feature type="repeat" description="ANK" evidence="2">
    <location>
        <begin position="349"/>
        <end position="377"/>
    </location>
</feature>
<evidence type="ECO:0000256" key="2">
    <source>
        <dbReference type="PROSITE-ProRule" id="PRU00023"/>
    </source>
</evidence>
<evidence type="ECO:0000259" key="6">
    <source>
        <dbReference type="PROSITE" id="PS50212"/>
    </source>
</evidence>
<evidence type="ECO:0008006" key="9">
    <source>
        <dbReference type="Google" id="ProtNLM"/>
    </source>
</evidence>
<feature type="region of interest" description="Disordered" evidence="4">
    <location>
        <begin position="34"/>
        <end position="53"/>
    </location>
</feature>
<dbReference type="SMART" id="SM00147">
    <property type="entry name" value="RasGEF"/>
    <property type="match status" value="1"/>
</dbReference>
<dbReference type="Gene3D" id="1.25.40.20">
    <property type="entry name" value="Ankyrin repeat-containing domain"/>
    <property type="match status" value="2"/>
</dbReference>
<dbReference type="OrthoDB" id="546434at2759"/>
<comment type="caution">
    <text evidence="7">The sequence shown here is derived from an EMBL/GenBank/DDBJ whole genome shotgun (WGS) entry which is preliminary data.</text>
</comment>
<proteinExistence type="predicted"/>
<dbReference type="SUPFAM" id="SSF48403">
    <property type="entry name" value="Ankyrin repeat"/>
    <property type="match status" value="2"/>
</dbReference>
<dbReference type="Pfam" id="PF12796">
    <property type="entry name" value="Ank_2"/>
    <property type="match status" value="2"/>
</dbReference>
<feature type="repeat" description="ANK" evidence="2">
    <location>
        <begin position="99"/>
        <end position="131"/>
    </location>
</feature>
<dbReference type="PROSITE" id="PS50088">
    <property type="entry name" value="ANK_REPEAT"/>
    <property type="match status" value="2"/>
</dbReference>
<dbReference type="PRINTS" id="PR01415">
    <property type="entry name" value="ANKYRIN"/>
</dbReference>
<dbReference type="GO" id="GO:0005085">
    <property type="term" value="F:guanyl-nucleotide exchange factor activity"/>
    <property type="evidence" value="ECO:0007669"/>
    <property type="project" value="UniProtKB-KW"/>
</dbReference>
<feature type="compositionally biased region" description="Basic and acidic residues" evidence="4">
    <location>
        <begin position="34"/>
        <end position="46"/>
    </location>
</feature>
<feature type="domain" description="Ras-GEF" evidence="5">
    <location>
        <begin position="1175"/>
        <end position="1466"/>
    </location>
</feature>
<dbReference type="Pfam" id="PF00617">
    <property type="entry name" value="RasGEF"/>
    <property type="match status" value="1"/>
</dbReference>
<keyword evidence="8" id="KW-1185">Reference proteome</keyword>
<dbReference type="PANTHER" id="PTHR23113">
    <property type="entry name" value="GUANINE NUCLEOTIDE EXCHANGE FACTOR"/>
    <property type="match status" value="1"/>
</dbReference>
<dbReference type="Gene3D" id="1.10.840.10">
    <property type="entry name" value="Ras guanine-nucleotide exchange factors catalytic domain"/>
    <property type="match status" value="1"/>
</dbReference>
<name>A0A507F8T7_9FUNG</name>
<dbReference type="InterPro" id="IPR036770">
    <property type="entry name" value="Ankyrin_rpt-contain_sf"/>
</dbReference>
<organism evidence="7 8">
    <name type="scientific">Chytriomyces confervae</name>
    <dbReference type="NCBI Taxonomy" id="246404"/>
    <lineage>
        <taxon>Eukaryota</taxon>
        <taxon>Fungi</taxon>
        <taxon>Fungi incertae sedis</taxon>
        <taxon>Chytridiomycota</taxon>
        <taxon>Chytridiomycota incertae sedis</taxon>
        <taxon>Chytridiomycetes</taxon>
        <taxon>Chytridiales</taxon>
        <taxon>Chytriomycetaceae</taxon>
        <taxon>Chytriomyces</taxon>
    </lineage>
</organism>
<dbReference type="InterPro" id="IPR000651">
    <property type="entry name" value="Ras-like_Gua-exchang_fac_N"/>
</dbReference>
<dbReference type="SUPFAM" id="SSF48366">
    <property type="entry name" value="Ras GEF"/>
    <property type="match status" value="1"/>
</dbReference>
<accession>A0A507F8T7</accession>
<evidence type="ECO:0000313" key="7">
    <source>
        <dbReference type="EMBL" id="TPX72554.1"/>
    </source>
</evidence>
<dbReference type="Pfam" id="PF00023">
    <property type="entry name" value="Ank"/>
    <property type="match status" value="1"/>
</dbReference>
<dbReference type="Pfam" id="PF00618">
    <property type="entry name" value="RasGEF_N"/>
    <property type="match status" value="1"/>
</dbReference>
<dbReference type="CDD" id="cd00155">
    <property type="entry name" value="RasGEF"/>
    <property type="match status" value="1"/>
</dbReference>
<dbReference type="InterPro" id="IPR019804">
    <property type="entry name" value="Ras_G-nucl-exch_fac_CS"/>
</dbReference>
<evidence type="ECO:0000313" key="8">
    <source>
        <dbReference type="Proteomes" id="UP000320333"/>
    </source>
</evidence>
<evidence type="ECO:0000256" key="4">
    <source>
        <dbReference type="SAM" id="MobiDB-lite"/>
    </source>
</evidence>
<dbReference type="InterPro" id="IPR036964">
    <property type="entry name" value="RASGEF_cat_dom_sf"/>
</dbReference>
<dbReference type="SMART" id="SM00248">
    <property type="entry name" value="ANK"/>
    <property type="match status" value="5"/>
</dbReference>
<dbReference type="Proteomes" id="UP000320333">
    <property type="component" value="Unassembled WGS sequence"/>
</dbReference>
<keyword evidence="1 3" id="KW-0344">Guanine-nucleotide releasing factor</keyword>
<keyword evidence="2" id="KW-0040">ANK repeat</keyword>
<protein>
    <recommendedName>
        <fullName evidence="9">Ras-GEF domain-containing protein</fullName>
    </recommendedName>
</protein>
<dbReference type="InterPro" id="IPR002110">
    <property type="entry name" value="Ankyrin_rpt"/>
</dbReference>
<reference evidence="7 8" key="1">
    <citation type="journal article" date="2019" name="Sci. Rep.">
        <title>Comparative genomics of chytrid fungi reveal insights into the obligate biotrophic and pathogenic lifestyle of Synchytrium endobioticum.</title>
        <authorList>
            <person name="van de Vossenberg B.T.L.H."/>
            <person name="Warris S."/>
            <person name="Nguyen H.D.T."/>
            <person name="van Gent-Pelzer M.P.E."/>
            <person name="Joly D.L."/>
            <person name="van de Geest H.C."/>
            <person name="Bonants P.J.M."/>
            <person name="Smith D.S."/>
            <person name="Levesque C.A."/>
            <person name="van der Lee T.A.J."/>
        </authorList>
    </citation>
    <scope>NUCLEOTIDE SEQUENCE [LARGE SCALE GENOMIC DNA]</scope>
    <source>
        <strain evidence="7 8">CBS 675.73</strain>
    </source>
</reference>
<evidence type="ECO:0000259" key="5">
    <source>
        <dbReference type="PROSITE" id="PS50009"/>
    </source>
</evidence>
<evidence type="ECO:0000256" key="3">
    <source>
        <dbReference type="PROSITE-ProRule" id="PRU00168"/>
    </source>
</evidence>
<dbReference type="GO" id="GO:0005886">
    <property type="term" value="C:plasma membrane"/>
    <property type="evidence" value="ECO:0007669"/>
    <property type="project" value="TreeGrafter"/>
</dbReference>
<sequence length="1478" mass="163735">MKSLKKVTALQERDSTVSMRSSFLTAIGKRKNIRDSHVSRDPRKSENQASVDQSASETCVSGILDYCQDGNADPIKKLLSTRTAIAKLLQTLNSNIDVYGNTCLHVAVAHNDYVLATVLLVRGADPNRCNRSGISPVILSLRLFGGVSKLSQLLLVHAGKEAVRGESQEEGFISSETSTPDSVKKKNAKPISLVLTFGKDPPLTTPATSPVVDTSKAYTSLTLTRSQILNRFQQIAPHAPFSANTAAFLDLKISYTPDHFLSSQTKNGTTPLMKAAFKGNLEFIRQHLGTRYHPSIDKIDHRGFTALCYACISGHVATVQYLVEICGARIEGADSIDVHPWTEEIVPRPLMLASFSGAASVVQYLVKSGADVNARVGGCTALMVACWMRRFDVVQVLVGARAAYDKEMGDWVRSGLRKLRRMSGVFWSEDVDLQGWRLVLLVKRDGLRKDASLLSSEDMEDAARIISILKADQPVVALTQKVAEVDDGVVFDFDQITEQGGEARFQTIDLTEKLPTRGTELDESFLQVFKCVILLAMAANKHDKATYVVIAAKQIRQSSNLLSLVDCMRTGDRSSKDHCVSISPHYSKCYSNRLFETSLFANTAHSKAIQDQIGAVKATQEALMFATKMACGIWPPANALTEMIQAASQLSKACRLLTELANLTGFYPVLEKALVLKLDSVNENRTSADIEISLLQHNEFESTSKGWPRPNQLTFQKYTQLNGLRNVESLSKSIAASTIDPPECQQQPLGADADTKYFASLEQSLRSFVVAVNDLKKLQTQKLRDRYIPATKLISERSNQIIDEIQGFDLFVDFAESFDSVILEECDVVAMEATGVRLQITNFPAPALLILDLVQQEVIEAAARVEDMGREASFVWATVETERKMIESCIPCVMAIKKLFSVTKTVAQKIRSCWEGDVQRQLEWKRKTTQNEKVQALFQAWSGGASEVCVAVGSSVLEELSVGLTLSSNKASKERVDINKLNLDDDISGIVFDPKLGGLKGGKLDKIIELITSHNNFDIDMAQTLLMCHHSFSTSIELLKSLCARYECMLPPPNLNEREFQTWFEVKCKPVQQNVLKVLGIWLNLYMQEDFVMNELLSSNLRFFIETTVSEDWESHAKALLGTMDSKTQATGVTPSTSSKHISRAYLPKGIINIFSLGVDPSAVFSDATRILEVDALEFAKQLTLFEFDEFALVRPSECLDQIWSANIEKERAAAKLQVLTKKQANCKHQSKEYSSPSESAISKMISHTNKLSLWIATTILSCANIKIRVLLLRYFAQCAIKCRELSNYNGITGIVAGLSMAPIARLHKTWRKFGKYYSSILSDYEASASIVSPKGQYANYRKELKDIKLPAIPFLGVYLTDITFIDLGNPELLPCQSPNPSRSDRIINFDKCRKIASVIKEIQKFQAVQFVHAPVDWMQDFFARIGEVDAVFNAGVVGVVAEQSLGLAVGNEDGLYTQSLVVEPREEEDDDESDGAE</sequence>
<dbReference type="STRING" id="246404.A0A507F8T7"/>
<dbReference type="PROSITE" id="PS50297">
    <property type="entry name" value="ANK_REP_REGION"/>
    <property type="match status" value="2"/>
</dbReference>
<feature type="domain" description="N-terminal Ras-GEF" evidence="6">
    <location>
        <begin position="995"/>
        <end position="1128"/>
    </location>
</feature>
<dbReference type="Gene3D" id="1.20.870.10">
    <property type="entry name" value="Son of sevenless (SoS) protein Chain: S domain 1"/>
    <property type="match status" value="1"/>
</dbReference>
<dbReference type="EMBL" id="QEAP01000219">
    <property type="protein sequence ID" value="TPX72554.1"/>
    <property type="molecule type" value="Genomic_DNA"/>
</dbReference>